<keyword evidence="2" id="KW-1185">Reference proteome</keyword>
<dbReference type="VEuPathDB" id="FungiDB:FUN_025013"/>
<name>A0A2I1HIY3_9GLOM</name>
<protein>
    <submittedName>
        <fullName evidence="1">Uncharacterized protein</fullName>
    </submittedName>
</protein>
<accession>A0A2I1HIY3</accession>
<comment type="caution">
    <text evidence="1">The sequence shown here is derived from an EMBL/GenBank/DDBJ whole genome shotgun (WGS) entry which is preliminary data.</text>
</comment>
<evidence type="ECO:0000313" key="2">
    <source>
        <dbReference type="Proteomes" id="UP000234323"/>
    </source>
</evidence>
<organism evidence="1 2">
    <name type="scientific">Rhizophagus irregularis</name>
    <dbReference type="NCBI Taxonomy" id="588596"/>
    <lineage>
        <taxon>Eukaryota</taxon>
        <taxon>Fungi</taxon>
        <taxon>Fungi incertae sedis</taxon>
        <taxon>Mucoromycota</taxon>
        <taxon>Glomeromycotina</taxon>
        <taxon>Glomeromycetes</taxon>
        <taxon>Glomerales</taxon>
        <taxon>Glomeraceae</taxon>
        <taxon>Rhizophagus</taxon>
    </lineage>
</organism>
<dbReference type="Proteomes" id="UP000234323">
    <property type="component" value="Unassembled WGS sequence"/>
</dbReference>
<sequence>MARQAGQMFNALFKLSTRFKNHKTHFVISVAKESHGQIRAFRIDKSKKKQIKNSQILTVTVYNNKKMKGVLYPNTISNKVKFDEDEEFGIILLSLINNFKDQFPYTENETNCWLIDHKGFALNLKNFIHVKDLQKENYKVSLIFQYEEDRNLTNAVTSMSTSVSKNNIPKEKNISIENTSIKRDITISEKNIYDLTNRDIEEHLSIPKSNIHLGIKSIEIIDVEDYRIQKSKVEIYQLKTFDVLTEHGCEKYFTDPQVHTKFEQM</sequence>
<dbReference type="EMBL" id="LLXI01003218">
    <property type="protein sequence ID" value="PKY58841.1"/>
    <property type="molecule type" value="Genomic_DNA"/>
</dbReference>
<dbReference type="VEuPathDB" id="FungiDB:RhiirA1_469352"/>
<reference evidence="1 2" key="1">
    <citation type="submission" date="2015-10" db="EMBL/GenBank/DDBJ databases">
        <title>Genome analyses suggest a sexual origin of heterokaryosis in a supposedly ancient asexual fungus.</title>
        <authorList>
            <person name="Ropars J."/>
            <person name="Sedzielewska K."/>
            <person name="Noel J."/>
            <person name="Charron P."/>
            <person name="Farinelli L."/>
            <person name="Marton T."/>
            <person name="Kruger M."/>
            <person name="Pelin A."/>
            <person name="Brachmann A."/>
            <person name="Corradi N."/>
        </authorList>
    </citation>
    <scope>NUCLEOTIDE SEQUENCE [LARGE SCALE GENOMIC DNA]</scope>
    <source>
        <strain evidence="1 2">A4</strain>
    </source>
</reference>
<evidence type="ECO:0000313" key="1">
    <source>
        <dbReference type="EMBL" id="PKY58841.1"/>
    </source>
</evidence>
<gene>
    <name evidence="1" type="ORF">RhiirA4_430003</name>
</gene>
<dbReference type="VEuPathDB" id="FungiDB:RhiirFUN_024371"/>
<dbReference type="AlphaFoldDB" id="A0A2I1HIY3"/>
<proteinExistence type="predicted"/>